<dbReference type="AlphaFoldDB" id="A0A9D2QW07"/>
<feature type="non-terminal residue" evidence="2">
    <location>
        <position position="141"/>
    </location>
</feature>
<proteinExistence type="predicted"/>
<dbReference type="InterPro" id="IPR027417">
    <property type="entry name" value="P-loop_NTPase"/>
</dbReference>
<dbReference type="Gene3D" id="3.40.50.300">
    <property type="entry name" value="P-loop containing nucleotide triphosphate hydrolases"/>
    <property type="match status" value="1"/>
</dbReference>
<gene>
    <name evidence="2" type="ORF">H9914_09680</name>
</gene>
<dbReference type="Pfam" id="PF04851">
    <property type="entry name" value="ResIII"/>
    <property type="match status" value="1"/>
</dbReference>
<sequence length="141" mass="16655">MISLLTGSINDIERTGIDYPETLLEKIKKKIILFDGDQTRFIFDEPHKDKIIIQGLAGTGKTELLLHKIRELYVRKEDLKIVFTCRNKILAENLRDRIPEFFDFMKVDEQIKWQERLWVMSSWGSKGDKNSGVYSYVCNYY</sequence>
<dbReference type="InterPro" id="IPR006935">
    <property type="entry name" value="Helicase/UvrB_N"/>
</dbReference>
<name>A0A9D2QW07_9FIRM</name>
<keyword evidence="2" id="KW-0547">Nucleotide-binding</keyword>
<dbReference type="EMBL" id="DWUY01000217">
    <property type="protein sequence ID" value="HJD29242.1"/>
    <property type="molecule type" value="Genomic_DNA"/>
</dbReference>
<protein>
    <submittedName>
        <fullName evidence="2">DEAD/DEAH box helicase family protein</fullName>
    </submittedName>
</protein>
<accession>A0A9D2QW07</accession>
<dbReference type="GO" id="GO:0004386">
    <property type="term" value="F:helicase activity"/>
    <property type="evidence" value="ECO:0007669"/>
    <property type="project" value="UniProtKB-KW"/>
</dbReference>
<feature type="domain" description="Helicase/UvrB N-terminal" evidence="1">
    <location>
        <begin position="22"/>
        <end position="113"/>
    </location>
</feature>
<evidence type="ECO:0000259" key="1">
    <source>
        <dbReference type="Pfam" id="PF04851"/>
    </source>
</evidence>
<evidence type="ECO:0000313" key="2">
    <source>
        <dbReference type="EMBL" id="HJD29242.1"/>
    </source>
</evidence>
<dbReference type="SUPFAM" id="SSF52540">
    <property type="entry name" value="P-loop containing nucleoside triphosphate hydrolases"/>
    <property type="match status" value="1"/>
</dbReference>
<comment type="caution">
    <text evidence="2">The sequence shown here is derived from an EMBL/GenBank/DDBJ whole genome shotgun (WGS) entry which is preliminary data.</text>
</comment>
<reference evidence="2" key="1">
    <citation type="journal article" date="2021" name="PeerJ">
        <title>Extensive microbial diversity within the chicken gut microbiome revealed by metagenomics and culture.</title>
        <authorList>
            <person name="Gilroy R."/>
            <person name="Ravi A."/>
            <person name="Getino M."/>
            <person name="Pursley I."/>
            <person name="Horton D.L."/>
            <person name="Alikhan N.F."/>
            <person name="Baker D."/>
            <person name="Gharbi K."/>
            <person name="Hall N."/>
            <person name="Watson M."/>
            <person name="Adriaenssens E.M."/>
            <person name="Foster-Nyarko E."/>
            <person name="Jarju S."/>
            <person name="Secka A."/>
            <person name="Antonio M."/>
            <person name="Oren A."/>
            <person name="Chaudhuri R.R."/>
            <person name="La Ragione R."/>
            <person name="Hildebrand F."/>
            <person name="Pallen M.J."/>
        </authorList>
    </citation>
    <scope>NUCLEOTIDE SEQUENCE</scope>
    <source>
        <strain evidence="2">ChiBcec6-4105</strain>
    </source>
</reference>
<keyword evidence="2" id="KW-0347">Helicase</keyword>
<keyword evidence="2" id="KW-0067">ATP-binding</keyword>
<evidence type="ECO:0000313" key="3">
    <source>
        <dbReference type="Proteomes" id="UP000823892"/>
    </source>
</evidence>
<dbReference type="GO" id="GO:0016787">
    <property type="term" value="F:hydrolase activity"/>
    <property type="evidence" value="ECO:0007669"/>
    <property type="project" value="InterPro"/>
</dbReference>
<keyword evidence="2" id="KW-0378">Hydrolase</keyword>
<organism evidence="2 3">
    <name type="scientific">Candidatus Blautia avicola</name>
    <dbReference type="NCBI Taxonomy" id="2838483"/>
    <lineage>
        <taxon>Bacteria</taxon>
        <taxon>Bacillati</taxon>
        <taxon>Bacillota</taxon>
        <taxon>Clostridia</taxon>
        <taxon>Lachnospirales</taxon>
        <taxon>Lachnospiraceae</taxon>
        <taxon>Blautia</taxon>
    </lineage>
</organism>
<dbReference type="GO" id="GO:0005524">
    <property type="term" value="F:ATP binding"/>
    <property type="evidence" value="ECO:0007669"/>
    <property type="project" value="InterPro"/>
</dbReference>
<reference evidence="2" key="2">
    <citation type="submission" date="2021-04" db="EMBL/GenBank/DDBJ databases">
        <authorList>
            <person name="Gilroy R."/>
        </authorList>
    </citation>
    <scope>NUCLEOTIDE SEQUENCE</scope>
    <source>
        <strain evidence="2">ChiBcec6-4105</strain>
    </source>
</reference>
<dbReference type="GO" id="GO:0003677">
    <property type="term" value="F:DNA binding"/>
    <property type="evidence" value="ECO:0007669"/>
    <property type="project" value="InterPro"/>
</dbReference>
<dbReference type="Proteomes" id="UP000823892">
    <property type="component" value="Unassembled WGS sequence"/>
</dbReference>